<protein>
    <recommendedName>
        <fullName evidence="3">FecR protein domain-containing protein</fullName>
    </recommendedName>
</protein>
<dbReference type="STRING" id="869212.Turpa_1363"/>
<dbReference type="KEGG" id="tpx:Turpa_1363"/>
<name>I4B404_TURPD</name>
<keyword evidence="2" id="KW-1185">Reference proteome</keyword>
<proteinExistence type="predicted"/>
<dbReference type="Proteomes" id="UP000006048">
    <property type="component" value="Chromosome"/>
</dbReference>
<evidence type="ECO:0000313" key="1">
    <source>
        <dbReference type="EMBL" id="AFM12011.1"/>
    </source>
</evidence>
<dbReference type="RefSeq" id="WP_014802525.1">
    <property type="nucleotide sequence ID" value="NC_018020.1"/>
</dbReference>
<dbReference type="AlphaFoldDB" id="I4B404"/>
<evidence type="ECO:0000313" key="2">
    <source>
        <dbReference type="Proteomes" id="UP000006048"/>
    </source>
</evidence>
<reference evidence="1 2" key="1">
    <citation type="submission" date="2012-06" db="EMBL/GenBank/DDBJ databases">
        <title>The complete chromosome of genome of Turneriella parva DSM 21527.</title>
        <authorList>
            <consortium name="US DOE Joint Genome Institute (JGI-PGF)"/>
            <person name="Lucas S."/>
            <person name="Han J."/>
            <person name="Lapidus A."/>
            <person name="Bruce D."/>
            <person name="Goodwin L."/>
            <person name="Pitluck S."/>
            <person name="Peters L."/>
            <person name="Kyrpides N."/>
            <person name="Mavromatis K."/>
            <person name="Ivanova N."/>
            <person name="Mikhailova N."/>
            <person name="Chertkov O."/>
            <person name="Detter J.C."/>
            <person name="Tapia R."/>
            <person name="Han C."/>
            <person name="Land M."/>
            <person name="Hauser L."/>
            <person name="Markowitz V."/>
            <person name="Cheng J.-F."/>
            <person name="Hugenholtz P."/>
            <person name="Woyke T."/>
            <person name="Wu D."/>
            <person name="Gronow S."/>
            <person name="Wellnitz S."/>
            <person name="Brambilla E."/>
            <person name="Klenk H.-P."/>
            <person name="Eisen J.A."/>
        </authorList>
    </citation>
    <scope>NUCLEOTIDE SEQUENCE [LARGE SCALE GENOMIC DNA]</scope>
    <source>
        <strain evidence="2">ATCC BAA-1111 / DSM 21527 / NCTC 11395 / H</strain>
    </source>
</reference>
<gene>
    <name evidence="1" type="ordered locus">Turpa_1363</name>
</gene>
<organism evidence="1 2">
    <name type="scientific">Turneriella parva (strain ATCC BAA-1111 / DSM 21527 / NCTC 11395 / H)</name>
    <name type="common">Leptospira parva</name>
    <dbReference type="NCBI Taxonomy" id="869212"/>
    <lineage>
        <taxon>Bacteria</taxon>
        <taxon>Pseudomonadati</taxon>
        <taxon>Spirochaetota</taxon>
        <taxon>Spirochaetia</taxon>
        <taxon>Leptospirales</taxon>
        <taxon>Leptospiraceae</taxon>
        <taxon>Turneriella</taxon>
    </lineage>
</organism>
<accession>I4B404</accession>
<dbReference type="EMBL" id="CP002959">
    <property type="protein sequence ID" value="AFM12011.1"/>
    <property type="molecule type" value="Genomic_DNA"/>
</dbReference>
<sequence>MARSSKIPLTARKAKAHTLTLADTLFAAATHKIPDAAGQLLPTNEKARIAAIAEFQNTHSEKLSQLKPVTEPQKSSSLISPVVAAWTRITSVKYLSVAASLVVAVGAGILLVNPFGEDGIHIEDESGQSAMHSEVNAHEKSVSLNFMRKRKKIGEITVGQGSRLRVVKTSNGEAFRSEVAFAGTEAHFKLQYRGKASVIVNNGPFKAKVRMSQDNHQDVHLKFKEMGSPLPSGEPQFEIEVIKGNVQIAEVDDEDDFEHYKEGEKAIFSLSDQDSESL</sequence>
<evidence type="ECO:0008006" key="3">
    <source>
        <dbReference type="Google" id="ProtNLM"/>
    </source>
</evidence>
<dbReference type="HOGENOM" id="CLU_1000929_0_0_12"/>